<protein>
    <submittedName>
        <fullName evidence="1">Uncharacterized protein</fullName>
    </submittedName>
</protein>
<proteinExistence type="predicted"/>
<dbReference type="RefSeq" id="WP_204050318.1">
    <property type="nucleotide sequence ID" value="NZ_BOOF01000029.1"/>
</dbReference>
<organism evidence="1 2">
    <name type="scientific">Microbispora siamensis</name>
    <dbReference type="NCBI Taxonomy" id="564413"/>
    <lineage>
        <taxon>Bacteria</taxon>
        <taxon>Bacillati</taxon>
        <taxon>Actinomycetota</taxon>
        <taxon>Actinomycetes</taxon>
        <taxon>Streptosporangiales</taxon>
        <taxon>Streptosporangiaceae</taxon>
        <taxon>Microbispora</taxon>
    </lineage>
</organism>
<evidence type="ECO:0000313" key="1">
    <source>
        <dbReference type="EMBL" id="GIH63975.1"/>
    </source>
</evidence>
<sequence length="95" mass="10588">MNRPALERLGLLFSRLGGVLVQRSFTARSQQALAFAIQGDEDAAEQLVRYRLTFGQAEDLKRALVALGRMLDARMLDQLMRESERVPMGPDGPVT</sequence>
<name>A0ABQ4GRC3_9ACTN</name>
<comment type="caution">
    <text evidence="1">The sequence shown here is derived from an EMBL/GenBank/DDBJ whole genome shotgun (WGS) entry which is preliminary data.</text>
</comment>
<dbReference type="EMBL" id="BOOF01000029">
    <property type="protein sequence ID" value="GIH63975.1"/>
    <property type="molecule type" value="Genomic_DNA"/>
</dbReference>
<accession>A0ABQ4GRC3</accession>
<reference evidence="1 2" key="1">
    <citation type="submission" date="2021-01" db="EMBL/GenBank/DDBJ databases">
        <title>Whole genome shotgun sequence of Microbispora siamensis NBRC 104113.</title>
        <authorList>
            <person name="Komaki H."/>
            <person name="Tamura T."/>
        </authorList>
    </citation>
    <scope>NUCLEOTIDE SEQUENCE [LARGE SCALE GENOMIC DNA]</scope>
    <source>
        <strain evidence="1 2">NBRC 104113</strain>
    </source>
</reference>
<evidence type="ECO:0000313" key="2">
    <source>
        <dbReference type="Proteomes" id="UP000660454"/>
    </source>
</evidence>
<dbReference type="Proteomes" id="UP000660454">
    <property type="component" value="Unassembled WGS sequence"/>
</dbReference>
<keyword evidence="2" id="KW-1185">Reference proteome</keyword>
<gene>
    <name evidence="1" type="ORF">Msi02_47920</name>
</gene>